<evidence type="ECO:0000259" key="2">
    <source>
        <dbReference type="Pfam" id="PF03572"/>
    </source>
</evidence>
<dbReference type="GO" id="GO:0008236">
    <property type="term" value="F:serine-type peptidase activity"/>
    <property type="evidence" value="ECO:0007669"/>
    <property type="project" value="InterPro"/>
</dbReference>
<dbReference type="EMBL" id="CP045529">
    <property type="protein sequence ID" value="QFU99791.1"/>
    <property type="molecule type" value="Genomic_DNA"/>
</dbReference>
<dbReference type="Pfam" id="PF03572">
    <property type="entry name" value="Peptidase_S41"/>
    <property type="match status" value="1"/>
</dbReference>
<dbReference type="RefSeq" id="WP_036947576.1">
    <property type="nucleotide sequence ID" value="NZ_BAABIH010000016.1"/>
</dbReference>
<dbReference type="KEGG" id="lxl:KDY119_03327"/>
<dbReference type="Proteomes" id="UP000326702">
    <property type="component" value="Chromosome"/>
</dbReference>
<feature type="domain" description="Tail specific protease" evidence="2">
    <location>
        <begin position="149"/>
        <end position="354"/>
    </location>
</feature>
<feature type="region of interest" description="Disordered" evidence="1">
    <location>
        <begin position="156"/>
        <end position="175"/>
    </location>
</feature>
<keyword evidence="4" id="KW-1185">Reference proteome</keyword>
<name>A0A5P9QE96_9MICO</name>
<dbReference type="GO" id="GO:0006508">
    <property type="term" value="P:proteolysis"/>
    <property type="evidence" value="ECO:0007669"/>
    <property type="project" value="InterPro"/>
</dbReference>
<evidence type="ECO:0000256" key="1">
    <source>
        <dbReference type="SAM" id="MobiDB-lite"/>
    </source>
</evidence>
<evidence type="ECO:0000313" key="3">
    <source>
        <dbReference type="EMBL" id="QFU99791.1"/>
    </source>
</evidence>
<sequence>MRADGYLGPDRSGIDWLIDPDSPTMRGLGPDLAARTPDSPVDVDALIEDVALLPRLIRERHVFVVLGRTGPEAADAVLDAWVARLRAERPTTWGEAIGDVALSLREALGDNHHGIIGNAAHRALRPTLGEDPGPAWESAVRATPSGEVATVRIRTLSDSEDGSPQLEAGATDRSPLEHDRVVVDLRGNGGGNDAFISRWIADAVVHAHDAPSERCLSVGDKPVLAWNAIALEAVRHPDAPPPASLLPYAHTPAPDDELRVDLHTEHVPAGARPFRGRMLVLVDGGTGSSGESSTLMLRDGLGARVVGVPSMGLLESANVAPYVLPRSGLTLTFPTQWVATPEPMEFVGIRPDVELDVRAPLAEVADRFDELWAAAEHGI</sequence>
<dbReference type="SUPFAM" id="SSF52096">
    <property type="entry name" value="ClpP/crotonase"/>
    <property type="match status" value="1"/>
</dbReference>
<evidence type="ECO:0000313" key="4">
    <source>
        <dbReference type="Proteomes" id="UP000326702"/>
    </source>
</evidence>
<gene>
    <name evidence="3" type="ORF">KDY119_03327</name>
</gene>
<proteinExistence type="predicted"/>
<accession>A0A5P9QE96</accession>
<dbReference type="InterPro" id="IPR005151">
    <property type="entry name" value="Tail-specific_protease"/>
</dbReference>
<dbReference type="AlphaFoldDB" id="A0A5P9QE96"/>
<organism evidence="3 4">
    <name type="scientific">Luteimicrobium xylanilyticum</name>
    <dbReference type="NCBI Taxonomy" id="1133546"/>
    <lineage>
        <taxon>Bacteria</taxon>
        <taxon>Bacillati</taxon>
        <taxon>Actinomycetota</taxon>
        <taxon>Actinomycetes</taxon>
        <taxon>Micrococcales</taxon>
        <taxon>Luteimicrobium</taxon>
    </lineage>
</organism>
<dbReference type="InterPro" id="IPR029045">
    <property type="entry name" value="ClpP/crotonase-like_dom_sf"/>
</dbReference>
<protein>
    <recommendedName>
        <fullName evidence="2">Tail specific protease domain-containing protein</fullName>
    </recommendedName>
</protein>
<reference evidence="3 4" key="1">
    <citation type="submission" date="2019-10" db="EMBL/GenBank/DDBJ databases">
        <title>Genome sequence of Luteimicrobium xylanilyticum HY-24.</title>
        <authorList>
            <person name="Kim D.Y."/>
            <person name="Park H.-Y."/>
        </authorList>
    </citation>
    <scope>NUCLEOTIDE SEQUENCE [LARGE SCALE GENOMIC DNA]</scope>
    <source>
        <strain evidence="3 4">HY-24</strain>
    </source>
</reference>
<dbReference type="Gene3D" id="3.90.226.10">
    <property type="entry name" value="2-enoyl-CoA Hydratase, Chain A, domain 1"/>
    <property type="match status" value="1"/>
</dbReference>